<keyword evidence="2" id="KW-0012">Acyltransferase</keyword>
<name>A0A0L9TIM1_PHAAN</name>
<proteinExistence type="predicted"/>
<protein>
    <submittedName>
        <fullName evidence="3">Uncharacterized protein</fullName>
    </submittedName>
</protein>
<organism evidence="3 4">
    <name type="scientific">Phaseolus angularis</name>
    <name type="common">Azuki bean</name>
    <name type="synonym">Vigna angularis</name>
    <dbReference type="NCBI Taxonomy" id="3914"/>
    <lineage>
        <taxon>Eukaryota</taxon>
        <taxon>Viridiplantae</taxon>
        <taxon>Streptophyta</taxon>
        <taxon>Embryophyta</taxon>
        <taxon>Tracheophyta</taxon>
        <taxon>Spermatophyta</taxon>
        <taxon>Magnoliopsida</taxon>
        <taxon>eudicotyledons</taxon>
        <taxon>Gunneridae</taxon>
        <taxon>Pentapetalae</taxon>
        <taxon>rosids</taxon>
        <taxon>fabids</taxon>
        <taxon>Fabales</taxon>
        <taxon>Fabaceae</taxon>
        <taxon>Papilionoideae</taxon>
        <taxon>50 kb inversion clade</taxon>
        <taxon>NPAAA clade</taxon>
        <taxon>indigoferoid/millettioid clade</taxon>
        <taxon>Phaseoleae</taxon>
        <taxon>Vigna</taxon>
    </lineage>
</organism>
<dbReference type="Gramene" id="KOM29969">
    <property type="protein sequence ID" value="KOM29969"/>
    <property type="gene ID" value="LR48_Vigan843s003100"/>
</dbReference>
<keyword evidence="1" id="KW-0808">Transferase</keyword>
<dbReference type="InterPro" id="IPR051504">
    <property type="entry name" value="Plant_metabolite_acyltrans"/>
</dbReference>
<dbReference type="STRING" id="3914.A0A0L9TIM1"/>
<reference evidence="4" key="1">
    <citation type="journal article" date="2015" name="Proc. Natl. Acad. Sci. U.S.A.">
        <title>Genome sequencing of adzuki bean (Vigna angularis) provides insight into high starch and low fat accumulation and domestication.</title>
        <authorList>
            <person name="Yang K."/>
            <person name="Tian Z."/>
            <person name="Chen C."/>
            <person name="Luo L."/>
            <person name="Zhao B."/>
            <person name="Wang Z."/>
            <person name="Yu L."/>
            <person name="Li Y."/>
            <person name="Sun Y."/>
            <person name="Li W."/>
            <person name="Chen Y."/>
            <person name="Li Y."/>
            <person name="Zhang Y."/>
            <person name="Ai D."/>
            <person name="Zhao J."/>
            <person name="Shang C."/>
            <person name="Ma Y."/>
            <person name="Wu B."/>
            <person name="Wang M."/>
            <person name="Gao L."/>
            <person name="Sun D."/>
            <person name="Zhang P."/>
            <person name="Guo F."/>
            <person name="Wang W."/>
            <person name="Li Y."/>
            <person name="Wang J."/>
            <person name="Varshney R.K."/>
            <person name="Wang J."/>
            <person name="Ling H.Q."/>
            <person name="Wan P."/>
        </authorList>
    </citation>
    <scope>NUCLEOTIDE SEQUENCE</scope>
    <source>
        <strain evidence="4">cv. Jingnong 6</strain>
    </source>
</reference>
<sequence>MSLQITFFPNKGFSIGINCHHAVLDGKSSTMFVKAWAYACRSCEEESPLSLKPELEPLFDRDLIKDPTCLETAIINNWTQMASEIDLSDTSNGRSLKIMSLPTQVNLVRAMFDLKRGDLEKIKKRVLSKWSWWGRKHFQLFQSQPLCLPLSLVVLMCLSALLKPLMELKMQGNFV</sequence>
<dbReference type="InterPro" id="IPR023213">
    <property type="entry name" value="CAT-like_dom_sf"/>
</dbReference>
<gene>
    <name evidence="3" type="ORF">LR48_Vigan843s003100</name>
</gene>
<evidence type="ECO:0000256" key="1">
    <source>
        <dbReference type="ARBA" id="ARBA00022679"/>
    </source>
</evidence>
<dbReference type="Gene3D" id="3.30.559.10">
    <property type="entry name" value="Chloramphenicol acetyltransferase-like domain"/>
    <property type="match status" value="1"/>
</dbReference>
<evidence type="ECO:0000313" key="4">
    <source>
        <dbReference type="Proteomes" id="UP000053144"/>
    </source>
</evidence>
<dbReference type="EMBL" id="KQ258557">
    <property type="protein sequence ID" value="KOM29969.1"/>
    <property type="molecule type" value="Genomic_DNA"/>
</dbReference>
<dbReference type="PANTHER" id="PTHR31625">
    <property type="match status" value="1"/>
</dbReference>
<dbReference type="Pfam" id="PF02458">
    <property type="entry name" value="Transferase"/>
    <property type="match status" value="1"/>
</dbReference>
<accession>A0A0L9TIM1</accession>
<dbReference type="GO" id="GO:0016747">
    <property type="term" value="F:acyltransferase activity, transferring groups other than amino-acyl groups"/>
    <property type="evidence" value="ECO:0007669"/>
    <property type="project" value="UniProtKB-ARBA"/>
</dbReference>
<evidence type="ECO:0000313" key="3">
    <source>
        <dbReference type="EMBL" id="KOM29969.1"/>
    </source>
</evidence>
<dbReference type="Proteomes" id="UP000053144">
    <property type="component" value="Unassembled WGS sequence"/>
</dbReference>
<dbReference type="AlphaFoldDB" id="A0A0L9TIM1"/>
<dbReference type="OMA" id="INCHHAV"/>
<evidence type="ECO:0000256" key="2">
    <source>
        <dbReference type="ARBA" id="ARBA00023315"/>
    </source>
</evidence>